<evidence type="ECO:0000313" key="2">
    <source>
        <dbReference type="Proteomes" id="UP000005426"/>
    </source>
</evidence>
<proteinExistence type="predicted"/>
<dbReference type="OrthoDB" id="10593815at2759"/>
<gene>
    <name evidence="1" type="ORF">TRIATDRAFT_299156</name>
</gene>
<sequence length="136" mass="15429">MPACYSRNFLFFPFPFCARLANICRLVLSASFSHPRNSRMFVPGYPVNYCFLAFSTRRHWRGFGTPGEQAANRTLPLTAPYFLPIAVQFMLISRRPTVTRTGSSRFDCGPARESAPNRWPYVPEAPISISQLINCS</sequence>
<keyword evidence="2" id="KW-1185">Reference proteome</keyword>
<comment type="caution">
    <text evidence="1">The sequence shown here is derived from an EMBL/GenBank/DDBJ whole genome shotgun (WGS) entry which is preliminary data.</text>
</comment>
<organism evidence="1 2">
    <name type="scientific">Hypocrea atroviridis (strain ATCC 20476 / IMI 206040)</name>
    <name type="common">Trichoderma atroviride</name>
    <dbReference type="NCBI Taxonomy" id="452589"/>
    <lineage>
        <taxon>Eukaryota</taxon>
        <taxon>Fungi</taxon>
        <taxon>Dikarya</taxon>
        <taxon>Ascomycota</taxon>
        <taxon>Pezizomycotina</taxon>
        <taxon>Sordariomycetes</taxon>
        <taxon>Hypocreomycetidae</taxon>
        <taxon>Hypocreales</taxon>
        <taxon>Hypocreaceae</taxon>
        <taxon>Trichoderma</taxon>
    </lineage>
</organism>
<dbReference type="EMBL" id="ABDG02000022">
    <property type="protein sequence ID" value="EHK46548.1"/>
    <property type="molecule type" value="Genomic_DNA"/>
</dbReference>
<accession>G9NRB3</accession>
<dbReference type="HOGENOM" id="CLU_1875711_0_0_1"/>
<name>G9NRB3_HYPAI</name>
<dbReference type="AlphaFoldDB" id="G9NRB3"/>
<protein>
    <submittedName>
        <fullName evidence="1">Uncharacterized protein</fullName>
    </submittedName>
</protein>
<evidence type="ECO:0000313" key="1">
    <source>
        <dbReference type="EMBL" id="EHK46548.1"/>
    </source>
</evidence>
<dbReference type="Proteomes" id="UP000005426">
    <property type="component" value="Unassembled WGS sequence"/>
</dbReference>
<reference evidence="1 2" key="1">
    <citation type="journal article" date="2011" name="Genome Biol.">
        <title>Comparative genome sequence analysis underscores mycoparasitism as the ancestral life style of Trichoderma.</title>
        <authorList>
            <person name="Kubicek C.P."/>
            <person name="Herrera-Estrella A."/>
            <person name="Seidl-Seiboth V."/>
            <person name="Martinez D.A."/>
            <person name="Druzhinina I.S."/>
            <person name="Thon M."/>
            <person name="Zeilinger S."/>
            <person name="Casas-Flores S."/>
            <person name="Horwitz B.A."/>
            <person name="Mukherjee P.K."/>
            <person name="Mukherjee M."/>
            <person name="Kredics L."/>
            <person name="Alcaraz L.D."/>
            <person name="Aerts A."/>
            <person name="Antal Z."/>
            <person name="Atanasova L."/>
            <person name="Cervantes-Badillo M.G."/>
            <person name="Challacombe J."/>
            <person name="Chertkov O."/>
            <person name="McCluskey K."/>
            <person name="Coulpier F."/>
            <person name="Deshpande N."/>
            <person name="von Doehren H."/>
            <person name="Ebbole D.J."/>
            <person name="Esquivel-Naranjo E.U."/>
            <person name="Fekete E."/>
            <person name="Flipphi M."/>
            <person name="Glaser F."/>
            <person name="Gomez-Rodriguez E.Y."/>
            <person name="Gruber S."/>
            <person name="Han C."/>
            <person name="Henrissat B."/>
            <person name="Hermosa R."/>
            <person name="Hernandez-Onate M."/>
            <person name="Karaffa L."/>
            <person name="Kosti I."/>
            <person name="Le Crom S."/>
            <person name="Lindquist E."/>
            <person name="Lucas S."/>
            <person name="Luebeck M."/>
            <person name="Luebeck P.S."/>
            <person name="Margeot A."/>
            <person name="Metz B."/>
            <person name="Misra M."/>
            <person name="Nevalainen H."/>
            <person name="Omann M."/>
            <person name="Packer N."/>
            <person name="Perrone G."/>
            <person name="Uresti-Rivera E.E."/>
            <person name="Salamov A."/>
            <person name="Schmoll M."/>
            <person name="Seiboth B."/>
            <person name="Shapiro H."/>
            <person name="Sukno S."/>
            <person name="Tamayo-Ramos J.A."/>
            <person name="Tisch D."/>
            <person name="Wiest A."/>
            <person name="Wilkinson H.H."/>
            <person name="Zhang M."/>
            <person name="Coutinho P.M."/>
            <person name="Kenerley C.M."/>
            <person name="Monte E."/>
            <person name="Baker S.E."/>
            <person name="Grigoriev I.V."/>
        </authorList>
    </citation>
    <scope>NUCLEOTIDE SEQUENCE [LARGE SCALE GENOMIC DNA]</scope>
    <source>
        <strain evidence="2">ATCC 20476 / IMI 206040</strain>
    </source>
</reference>